<feature type="short sequence motif" description="DGA/G" evidence="4">
    <location>
        <begin position="182"/>
        <end position="184"/>
    </location>
</feature>
<dbReference type="Proteomes" id="UP000277094">
    <property type="component" value="Unassembled WGS sequence"/>
</dbReference>
<evidence type="ECO:0000256" key="2">
    <source>
        <dbReference type="ARBA" id="ARBA00022963"/>
    </source>
</evidence>
<comment type="caution">
    <text evidence="6">The sequence shown here is derived from an EMBL/GenBank/DDBJ whole genome shotgun (WGS) entry which is preliminary data.</text>
</comment>
<reference evidence="6 7" key="1">
    <citation type="submission" date="2018-11" db="EMBL/GenBank/DDBJ databases">
        <authorList>
            <person name="Li F."/>
        </authorList>
    </citation>
    <scope>NUCLEOTIDE SEQUENCE [LARGE SCALE GENOMIC DNA]</scope>
    <source>
        <strain evidence="6 7">KIS18-7</strain>
    </source>
</reference>
<dbReference type="PROSITE" id="PS51635">
    <property type="entry name" value="PNPLA"/>
    <property type="match status" value="1"/>
</dbReference>
<feature type="domain" description="PNPLA" evidence="5">
    <location>
        <begin position="5"/>
        <end position="195"/>
    </location>
</feature>
<feature type="active site" description="Proton acceptor" evidence="4">
    <location>
        <position position="182"/>
    </location>
</feature>
<feature type="short sequence motif" description="GXSXG" evidence="4">
    <location>
        <begin position="40"/>
        <end position="44"/>
    </location>
</feature>
<keyword evidence="7" id="KW-1185">Reference proteome</keyword>
<dbReference type="SUPFAM" id="SSF52151">
    <property type="entry name" value="FabD/lysophospholipase-like"/>
    <property type="match status" value="1"/>
</dbReference>
<protein>
    <submittedName>
        <fullName evidence="6">Patatin-like phospholipase family protein</fullName>
    </submittedName>
</protein>
<dbReference type="AlphaFoldDB" id="A0A3N0DWB6"/>
<sequence length="274" mass="28389">MRRALVLGGGGVTGVAWELGILAGLAEQGVDLTGADTVIGTSAGSVVGTRITTGTLAHAYEDQLRPPDGELAAKLGPTTLIKLGVMLARPGEEAAKWRRLGAASAKAHPESPDARREVIRSRIGDPAWPDRDLRVTAVDTDRGAFVVFDRASGVSLLDAVAASCAVPLVWPPVPINGTTYVDGGIRSPANADLAEGCDVVIVLAPGTQALSREHSISRQLARTGATRTLLVAPDPEALKEMGSNVLDPAYRKAAALTGLRQGLTLASEVAEIWG</sequence>
<evidence type="ECO:0000313" key="6">
    <source>
        <dbReference type="EMBL" id="RNL79899.1"/>
    </source>
</evidence>
<proteinExistence type="predicted"/>
<dbReference type="OrthoDB" id="2339873at2"/>
<dbReference type="EMBL" id="RJSG01000002">
    <property type="protein sequence ID" value="RNL79899.1"/>
    <property type="molecule type" value="Genomic_DNA"/>
</dbReference>
<dbReference type="InterPro" id="IPR002641">
    <property type="entry name" value="PNPLA_dom"/>
</dbReference>
<dbReference type="InterPro" id="IPR016035">
    <property type="entry name" value="Acyl_Trfase/lysoPLipase"/>
</dbReference>
<evidence type="ECO:0000256" key="1">
    <source>
        <dbReference type="ARBA" id="ARBA00022801"/>
    </source>
</evidence>
<keyword evidence="1 4" id="KW-0378">Hydrolase</keyword>
<evidence type="ECO:0000259" key="5">
    <source>
        <dbReference type="PROSITE" id="PS51635"/>
    </source>
</evidence>
<evidence type="ECO:0000256" key="4">
    <source>
        <dbReference type="PROSITE-ProRule" id="PRU01161"/>
    </source>
</evidence>
<organism evidence="6 7">
    <name type="scientific">Nocardioides marmorisolisilvae</name>
    <dbReference type="NCBI Taxonomy" id="1542737"/>
    <lineage>
        <taxon>Bacteria</taxon>
        <taxon>Bacillati</taxon>
        <taxon>Actinomycetota</taxon>
        <taxon>Actinomycetes</taxon>
        <taxon>Propionibacteriales</taxon>
        <taxon>Nocardioidaceae</taxon>
        <taxon>Nocardioides</taxon>
    </lineage>
</organism>
<feature type="short sequence motif" description="GXGXXG" evidence="4">
    <location>
        <begin position="9"/>
        <end position="14"/>
    </location>
</feature>
<accession>A0A3N0DWB6</accession>
<dbReference type="Gene3D" id="3.40.1090.10">
    <property type="entry name" value="Cytosolic phospholipase A2 catalytic domain"/>
    <property type="match status" value="2"/>
</dbReference>
<dbReference type="PANTHER" id="PTHR14226:SF57">
    <property type="entry name" value="BLR7027 PROTEIN"/>
    <property type="match status" value="1"/>
</dbReference>
<gene>
    <name evidence="6" type="ORF">EFL95_13260</name>
</gene>
<name>A0A3N0DWB6_9ACTN</name>
<feature type="active site" description="Nucleophile" evidence="4">
    <location>
        <position position="42"/>
    </location>
</feature>
<keyword evidence="3 4" id="KW-0443">Lipid metabolism</keyword>
<dbReference type="Pfam" id="PF01734">
    <property type="entry name" value="Patatin"/>
    <property type="match status" value="1"/>
</dbReference>
<dbReference type="RefSeq" id="WP_123234402.1">
    <property type="nucleotide sequence ID" value="NZ_RJSG01000002.1"/>
</dbReference>
<dbReference type="GO" id="GO:0016787">
    <property type="term" value="F:hydrolase activity"/>
    <property type="evidence" value="ECO:0007669"/>
    <property type="project" value="UniProtKB-UniRule"/>
</dbReference>
<evidence type="ECO:0000313" key="7">
    <source>
        <dbReference type="Proteomes" id="UP000277094"/>
    </source>
</evidence>
<keyword evidence="2 4" id="KW-0442">Lipid degradation</keyword>
<dbReference type="PANTHER" id="PTHR14226">
    <property type="entry name" value="NEUROPATHY TARGET ESTERASE/SWISS CHEESE D.MELANOGASTER"/>
    <property type="match status" value="1"/>
</dbReference>
<dbReference type="GO" id="GO:0016042">
    <property type="term" value="P:lipid catabolic process"/>
    <property type="evidence" value="ECO:0007669"/>
    <property type="project" value="UniProtKB-UniRule"/>
</dbReference>
<dbReference type="InterPro" id="IPR050301">
    <property type="entry name" value="NTE"/>
</dbReference>
<evidence type="ECO:0000256" key="3">
    <source>
        <dbReference type="ARBA" id="ARBA00023098"/>
    </source>
</evidence>